<name>A0A4P9Z1T4_9FUNG</name>
<gene>
    <name evidence="3" type="ORF">SYNPS1DRAFT_28562</name>
</gene>
<keyword evidence="4" id="KW-1185">Reference proteome</keyword>
<dbReference type="Proteomes" id="UP000278143">
    <property type="component" value="Unassembled WGS sequence"/>
</dbReference>
<reference evidence="4" key="1">
    <citation type="journal article" date="2018" name="Nat. Microbiol.">
        <title>Leveraging single-cell genomics to expand the fungal tree of life.</title>
        <authorList>
            <person name="Ahrendt S.R."/>
            <person name="Quandt C.A."/>
            <person name="Ciobanu D."/>
            <person name="Clum A."/>
            <person name="Salamov A."/>
            <person name="Andreopoulos B."/>
            <person name="Cheng J.F."/>
            <person name="Woyke T."/>
            <person name="Pelin A."/>
            <person name="Henrissat B."/>
            <person name="Reynolds N.K."/>
            <person name="Benny G.L."/>
            <person name="Smith M.E."/>
            <person name="James T.Y."/>
            <person name="Grigoriev I.V."/>
        </authorList>
    </citation>
    <scope>NUCLEOTIDE SEQUENCE [LARGE SCALE GENOMIC DNA]</scope>
    <source>
        <strain evidence="4">Benny S71-1</strain>
    </source>
</reference>
<accession>A0A4P9Z1T4</accession>
<evidence type="ECO:0000313" key="3">
    <source>
        <dbReference type="EMBL" id="RKP25711.1"/>
    </source>
</evidence>
<feature type="signal peptide" evidence="2">
    <location>
        <begin position="1"/>
        <end position="21"/>
    </location>
</feature>
<evidence type="ECO:0000256" key="2">
    <source>
        <dbReference type="SAM" id="SignalP"/>
    </source>
</evidence>
<keyword evidence="2" id="KW-0732">Signal</keyword>
<protein>
    <recommendedName>
        <fullName evidence="5">ER membrane protein complex subunit 10</fullName>
    </recommendedName>
</protein>
<evidence type="ECO:0000256" key="1">
    <source>
        <dbReference type="SAM" id="Phobius"/>
    </source>
</evidence>
<feature type="transmembrane region" description="Helical" evidence="1">
    <location>
        <begin position="104"/>
        <end position="123"/>
    </location>
</feature>
<feature type="chain" id="PRO_5020390130" description="ER membrane protein complex subunit 10" evidence="2">
    <location>
        <begin position="22"/>
        <end position="133"/>
    </location>
</feature>
<evidence type="ECO:0000313" key="4">
    <source>
        <dbReference type="Proteomes" id="UP000278143"/>
    </source>
</evidence>
<keyword evidence="1" id="KW-1133">Transmembrane helix</keyword>
<evidence type="ECO:0008006" key="5">
    <source>
        <dbReference type="Google" id="ProtNLM"/>
    </source>
</evidence>
<dbReference type="Pfam" id="PF21203">
    <property type="entry name" value="ECM10"/>
    <property type="match status" value="1"/>
</dbReference>
<keyword evidence="1" id="KW-0812">Transmembrane</keyword>
<organism evidence="3 4">
    <name type="scientific">Syncephalis pseudoplumigaleata</name>
    <dbReference type="NCBI Taxonomy" id="1712513"/>
    <lineage>
        <taxon>Eukaryota</taxon>
        <taxon>Fungi</taxon>
        <taxon>Fungi incertae sedis</taxon>
        <taxon>Zoopagomycota</taxon>
        <taxon>Zoopagomycotina</taxon>
        <taxon>Zoopagomycetes</taxon>
        <taxon>Zoopagales</taxon>
        <taxon>Piptocephalidaceae</taxon>
        <taxon>Syncephalis</taxon>
    </lineage>
</organism>
<dbReference type="OrthoDB" id="1894652at2759"/>
<dbReference type="AlphaFoldDB" id="A0A4P9Z1T4"/>
<sequence>MRLLVALLTLLLGLFTLLVVAEHKQQVRIPPAPLLSLGFSDHGTFFYFDILSSEQEVLRPDEDQTVVVRGQYPFPATRPTLKRIDPKKLNQEEEEDNRSFFGKYWHIVIPILVVLLLGGGGGGEEASQGGARR</sequence>
<proteinExistence type="predicted"/>
<dbReference type="EMBL" id="KZ989645">
    <property type="protein sequence ID" value="RKP25711.1"/>
    <property type="molecule type" value="Genomic_DNA"/>
</dbReference>
<keyword evidence="1" id="KW-0472">Membrane</keyword>